<evidence type="ECO:0008006" key="3">
    <source>
        <dbReference type="Google" id="ProtNLM"/>
    </source>
</evidence>
<dbReference type="InterPro" id="IPR048108">
    <property type="entry name" value="CBO2463_dom"/>
</dbReference>
<dbReference type="EMBL" id="FOKI01000007">
    <property type="protein sequence ID" value="SFA95408.1"/>
    <property type="molecule type" value="Genomic_DNA"/>
</dbReference>
<gene>
    <name evidence="1" type="ORF">SAMN04488528_100736</name>
</gene>
<dbReference type="NCBIfam" id="NF041553">
    <property type="entry name" value="CBO2463_dom"/>
    <property type="match status" value="1"/>
</dbReference>
<sequence>MDVQIEPKLLTGKIVEITEMSAKIELKGKMGILHLPLRSVFTDKKLEIDDEVEIYVSYAKVL</sequence>
<keyword evidence="2" id="KW-1185">Reference proteome</keyword>
<accession>A0A1I0X4Z2</accession>
<dbReference type="Proteomes" id="UP000198619">
    <property type="component" value="Unassembled WGS sequence"/>
</dbReference>
<name>A0A1I0X4Z2_9CLOT</name>
<dbReference type="STRING" id="84698.SAMN04488528_100736"/>
<dbReference type="AlphaFoldDB" id="A0A1I0X4Z2"/>
<evidence type="ECO:0000313" key="2">
    <source>
        <dbReference type="Proteomes" id="UP000198619"/>
    </source>
</evidence>
<protein>
    <recommendedName>
        <fullName evidence="3">S1 motif domain-containing protein</fullName>
    </recommendedName>
</protein>
<dbReference type="RefSeq" id="WP_090039700.1">
    <property type="nucleotide sequence ID" value="NZ_FOKI01000007.1"/>
</dbReference>
<dbReference type="OrthoDB" id="3233899at2"/>
<evidence type="ECO:0000313" key="1">
    <source>
        <dbReference type="EMBL" id="SFA95408.1"/>
    </source>
</evidence>
<organism evidence="1 2">
    <name type="scientific">Clostridium frigidicarnis</name>
    <dbReference type="NCBI Taxonomy" id="84698"/>
    <lineage>
        <taxon>Bacteria</taxon>
        <taxon>Bacillati</taxon>
        <taxon>Bacillota</taxon>
        <taxon>Clostridia</taxon>
        <taxon>Eubacteriales</taxon>
        <taxon>Clostridiaceae</taxon>
        <taxon>Clostridium</taxon>
    </lineage>
</organism>
<proteinExistence type="predicted"/>
<reference evidence="1 2" key="1">
    <citation type="submission" date="2016-10" db="EMBL/GenBank/DDBJ databases">
        <authorList>
            <person name="de Groot N.N."/>
        </authorList>
    </citation>
    <scope>NUCLEOTIDE SEQUENCE [LARGE SCALE GENOMIC DNA]</scope>
    <source>
        <strain evidence="1 2">DSM 12271</strain>
    </source>
</reference>